<dbReference type="PROSITE" id="PS01124">
    <property type="entry name" value="HTH_ARAC_FAMILY_2"/>
    <property type="match status" value="1"/>
</dbReference>
<dbReference type="SUPFAM" id="SSF46689">
    <property type="entry name" value="Homeodomain-like"/>
    <property type="match status" value="1"/>
</dbReference>
<evidence type="ECO:0000313" key="6">
    <source>
        <dbReference type="Proteomes" id="UP000199417"/>
    </source>
</evidence>
<accession>A0A1G6Y2U1</accession>
<evidence type="ECO:0000259" key="4">
    <source>
        <dbReference type="PROSITE" id="PS01124"/>
    </source>
</evidence>
<dbReference type="EMBL" id="FNAB01000007">
    <property type="protein sequence ID" value="SDD84047.1"/>
    <property type="molecule type" value="Genomic_DNA"/>
</dbReference>
<dbReference type="GO" id="GO:0000976">
    <property type="term" value="F:transcription cis-regulatory region binding"/>
    <property type="evidence" value="ECO:0007669"/>
    <property type="project" value="TreeGrafter"/>
</dbReference>
<evidence type="ECO:0000256" key="3">
    <source>
        <dbReference type="ARBA" id="ARBA00023163"/>
    </source>
</evidence>
<protein>
    <submittedName>
        <fullName evidence="5">AraC-type DNA-binding protein</fullName>
    </submittedName>
</protein>
<dbReference type="Pfam" id="PF12833">
    <property type="entry name" value="HTH_18"/>
    <property type="match status" value="1"/>
</dbReference>
<dbReference type="InterPro" id="IPR032687">
    <property type="entry name" value="AraC-type_N"/>
</dbReference>
<dbReference type="GO" id="GO:0003700">
    <property type="term" value="F:DNA-binding transcription factor activity"/>
    <property type="evidence" value="ECO:0007669"/>
    <property type="project" value="InterPro"/>
</dbReference>
<dbReference type="AlphaFoldDB" id="A0A1G6Y2U1"/>
<dbReference type="PANTHER" id="PTHR47894">
    <property type="entry name" value="HTH-TYPE TRANSCRIPTIONAL REGULATOR GADX"/>
    <property type="match status" value="1"/>
</dbReference>
<dbReference type="GO" id="GO:0005829">
    <property type="term" value="C:cytosol"/>
    <property type="evidence" value="ECO:0007669"/>
    <property type="project" value="TreeGrafter"/>
</dbReference>
<evidence type="ECO:0000313" key="5">
    <source>
        <dbReference type="EMBL" id="SDD84047.1"/>
    </source>
</evidence>
<feature type="domain" description="HTH araC/xylS-type" evidence="4">
    <location>
        <begin position="230"/>
        <end position="328"/>
    </location>
</feature>
<evidence type="ECO:0000256" key="2">
    <source>
        <dbReference type="ARBA" id="ARBA00023125"/>
    </source>
</evidence>
<dbReference type="InterPro" id="IPR020449">
    <property type="entry name" value="Tscrpt_reg_AraC-type_HTH"/>
</dbReference>
<organism evidence="5 6">
    <name type="scientific">Rhodococcus tukisamuensis</name>
    <dbReference type="NCBI Taxonomy" id="168276"/>
    <lineage>
        <taxon>Bacteria</taxon>
        <taxon>Bacillati</taxon>
        <taxon>Actinomycetota</taxon>
        <taxon>Actinomycetes</taxon>
        <taxon>Mycobacteriales</taxon>
        <taxon>Nocardiaceae</taxon>
        <taxon>Rhodococcus</taxon>
    </lineage>
</organism>
<gene>
    <name evidence="5" type="ORF">SAMN05444580_1072</name>
</gene>
<keyword evidence="1" id="KW-0805">Transcription regulation</keyword>
<dbReference type="InterPro" id="IPR018060">
    <property type="entry name" value="HTH_AraC"/>
</dbReference>
<dbReference type="PANTHER" id="PTHR47894:SF4">
    <property type="entry name" value="HTH-TYPE TRANSCRIPTIONAL REGULATOR GADX"/>
    <property type="match status" value="1"/>
</dbReference>
<name>A0A1G6Y2U1_9NOCA</name>
<dbReference type="SMART" id="SM00342">
    <property type="entry name" value="HTH_ARAC"/>
    <property type="match status" value="1"/>
</dbReference>
<dbReference type="Pfam" id="PF12625">
    <property type="entry name" value="Arabinose_bd"/>
    <property type="match status" value="1"/>
</dbReference>
<reference evidence="5 6" key="1">
    <citation type="submission" date="2016-10" db="EMBL/GenBank/DDBJ databases">
        <authorList>
            <person name="de Groot N.N."/>
        </authorList>
    </citation>
    <scope>NUCLEOTIDE SEQUENCE [LARGE SCALE GENOMIC DNA]</scope>
    <source>
        <strain evidence="5 6">JCM 11308</strain>
    </source>
</reference>
<dbReference type="PRINTS" id="PR00032">
    <property type="entry name" value="HTHARAC"/>
</dbReference>
<dbReference type="Proteomes" id="UP000199417">
    <property type="component" value="Unassembled WGS sequence"/>
</dbReference>
<dbReference type="InterPro" id="IPR009057">
    <property type="entry name" value="Homeodomain-like_sf"/>
</dbReference>
<keyword evidence="2 5" id="KW-0238">DNA-binding</keyword>
<keyword evidence="6" id="KW-1185">Reference proteome</keyword>
<dbReference type="Gene3D" id="1.10.10.60">
    <property type="entry name" value="Homeodomain-like"/>
    <property type="match status" value="1"/>
</dbReference>
<evidence type="ECO:0000256" key="1">
    <source>
        <dbReference type="ARBA" id="ARBA00023015"/>
    </source>
</evidence>
<keyword evidence="3" id="KW-0804">Transcription</keyword>
<dbReference type="STRING" id="168276.SAMN05444580_1072"/>
<proteinExistence type="predicted"/>
<sequence length="339" mass="37041">MPRLRSAVLNGYLEVAKSVGLNPYPLMRVSGLDPATFSATAGWIEAKCVVELFELSALQSGCDDFGVRMLGNRGVSNLGPVGLIAREEPDVRSAMGIVLRHMSLHNEAILLDLTESGGLATIQVRPATDMALGRQSTELVVASIFRILSDFLPDGWLPVATCFAHGAPANGEVHARVFGPSIYYDHEIDGIIIATGDLDAPNRLSNPVLRPFAQEYLGLLAPRENSSTAGQVRDLIATLLPTEHCSVTRIAHSLRMDRRTLHRRLAQSGETYSSILDSVRKEHATASIARGDRSFTEISSELGFSELSAFSRWFRQQFGVSPKAWSVDQGEPVPERQQY</sequence>